<dbReference type="Pfam" id="PF13639">
    <property type="entry name" value="zf-RING_2"/>
    <property type="match status" value="1"/>
</dbReference>
<dbReference type="EMBL" id="LXFE01000188">
    <property type="protein sequence ID" value="OLL26393.1"/>
    <property type="molecule type" value="Genomic_DNA"/>
</dbReference>
<comment type="subcellular location">
    <subcellularLocation>
        <location evidence="2">Endoplasmic reticulum membrane</location>
        <topology evidence="2">Multi-pass membrane protein</topology>
    </subcellularLocation>
</comment>
<keyword evidence="6" id="KW-0808">Transferase</keyword>
<evidence type="ECO:0000313" key="20">
    <source>
        <dbReference type="Proteomes" id="UP000186594"/>
    </source>
</evidence>
<keyword evidence="14 17" id="KW-0472">Membrane</keyword>
<keyword evidence="10" id="KW-0833">Ubl conjugation pathway</keyword>
<feature type="domain" description="RING-type" evidence="18">
    <location>
        <begin position="297"/>
        <end position="342"/>
    </location>
</feature>
<evidence type="ECO:0000256" key="12">
    <source>
        <dbReference type="ARBA" id="ARBA00022833"/>
    </source>
</evidence>
<evidence type="ECO:0000256" key="7">
    <source>
        <dbReference type="ARBA" id="ARBA00022692"/>
    </source>
</evidence>
<evidence type="ECO:0000256" key="8">
    <source>
        <dbReference type="ARBA" id="ARBA00022723"/>
    </source>
</evidence>
<name>A0A1U7LUY8_NEOID</name>
<dbReference type="InterPro" id="IPR057992">
    <property type="entry name" value="TPR_SYVN1_N"/>
</dbReference>
<feature type="transmembrane region" description="Helical" evidence="17">
    <location>
        <begin position="101"/>
        <end position="119"/>
    </location>
</feature>
<evidence type="ECO:0000259" key="18">
    <source>
        <dbReference type="PROSITE" id="PS50089"/>
    </source>
</evidence>
<evidence type="ECO:0000256" key="14">
    <source>
        <dbReference type="ARBA" id="ARBA00023136"/>
    </source>
</evidence>
<dbReference type="SUPFAM" id="SSF57850">
    <property type="entry name" value="RING/U-box"/>
    <property type="match status" value="1"/>
</dbReference>
<dbReference type="SMART" id="SM00184">
    <property type="entry name" value="RING"/>
    <property type="match status" value="1"/>
</dbReference>
<dbReference type="InterPro" id="IPR013083">
    <property type="entry name" value="Znf_RING/FYVE/PHD"/>
</dbReference>
<feature type="region of interest" description="Disordered" evidence="16">
    <location>
        <begin position="489"/>
        <end position="520"/>
    </location>
</feature>
<dbReference type="EC" id="2.3.2.27" evidence="5"/>
<dbReference type="Gene3D" id="3.30.40.10">
    <property type="entry name" value="Zinc/RING finger domain, C3HC4 (zinc finger)"/>
    <property type="match status" value="1"/>
</dbReference>
<evidence type="ECO:0000256" key="2">
    <source>
        <dbReference type="ARBA" id="ARBA00004477"/>
    </source>
</evidence>
<dbReference type="GO" id="GO:0036503">
    <property type="term" value="P:ERAD pathway"/>
    <property type="evidence" value="ECO:0007669"/>
    <property type="project" value="TreeGrafter"/>
</dbReference>
<dbReference type="PANTHER" id="PTHR22763">
    <property type="entry name" value="RING ZINC FINGER PROTEIN"/>
    <property type="match status" value="1"/>
</dbReference>
<keyword evidence="20" id="KW-1185">Reference proteome</keyword>
<dbReference type="AlphaFoldDB" id="A0A1U7LUY8"/>
<dbReference type="Proteomes" id="UP000186594">
    <property type="component" value="Unassembled WGS sequence"/>
</dbReference>
<evidence type="ECO:0000256" key="3">
    <source>
        <dbReference type="ARBA" id="ARBA00004906"/>
    </source>
</evidence>
<dbReference type="GO" id="GO:0008270">
    <property type="term" value="F:zinc ion binding"/>
    <property type="evidence" value="ECO:0007669"/>
    <property type="project" value="UniProtKB-KW"/>
</dbReference>
<evidence type="ECO:0000256" key="17">
    <source>
        <dbReference type="SAM" id="Phobius"/>
    </source>
</evidence>
<dbReference type="InterPro" id="IPR058051">
    <property type="entry name" value="Znf_RING_synoviolin"/>
</dbReference>
<dbReference type="GO" id="GO:0061630">
    <property type="term" value="F:ubiquitin protein ligase activity"/>
    <property type="evidence" value="ECO:0007669"/>
    <property type="project" value="UniProtKB-EC"/>
</dbReference>
<evidence type="ECO:0000256" key="15">
    <source>
        <dbReference type="PROSITE-ProRule" id="PRU00175"/>
    </source>
</evidence>
<dbReference type="InterPro" id="IPR001841">
    <property type="entry name" value="Znf_RING"/>
</dbReference>
<feature type="transmembrane region" description="Helical" evidence="17">
    <location>
        <begin position="40"/>
        <end position="60"/>
    </location>
</feature>
<evidence type="ECO:0000256" key="1">
    <source>
        <dbReference type="ARBA" id="ARBA00000900"/>
    </source>
</evidence>
<dbReference type="GO" id="GO:0043161">
    <property type="term" value="P:proteasome-mediated ubiquitin-dependent protein catabolic process"/>
    <property type="evidence" value="ECO:0007669"/>
    <property type="project" value="TreeGrafter"/>
</dbReference>
<organism evidence="19 20">
    <name type="scientific">Neolecta irregularis (strain DAH-3)</name>
    <dbReference type="NCBI Taxonomy" id="1198029"/>
    <lineage>
        <taxon>Eukaryota</taxon>
        <taxon>Fungi</taxon>
        <taxon>Dikarya</taxon>
        <taxon>Ascomycota</taxon>
        <taxon>Taphrinomycotina</taxon>
        <taxon>Neolectales</taxon>
        <taxon>Neolectaceae</taxon>
        <taxon>Neolecta</taxon>
    </lineage>
</organism>
<keyword evidence="7 17" id="KW-0812">Transmembrane</keyword>
<comment type="caution">
    <text evidence="19">The sequence shown here is derived from an EMBL/GenBank/DDBJ whole genome shotgun (WGS) entry which is preliminary data.</text>
</comment>
<gene>
    <name evidence="19" type="ORF">NEOLI_001528</name>
</gene>
<reference evidence="19 20" key="1">
    <citation type="submission" date="2016-04" db="EMBL/GenBank/DDBJ databases">
        <title>Evolutionary innovation and constraint leading to complex multicellularity in the Ascomycota.</title>
        <authorList>
            <person name="Cisse O."/>
            <person name="Nguyen A."/>
            <person name="Hewitt D.A."/>
            <person name="Jedd G."/>
            <person name="Stajich J.E."/>
        </authorList>
    </citation>
    <scope>NUCLEOTIDE SEQUENCE [LARGE SCALE GENOMIC DNA]</scope>
    <source>
        <strain evidence="19 20">DAH-3</strain>
    </source>
</reference>
<keyword evidence="8" id="KW-0479">Metal-binding</keyword>
<dbReference type="STRING" id="1198029.A0A1U7LUY8"/>
<evidence type="ECO:0000256" key="4">
    <source>
        <dbReference type="ARBA" id="ARBA00010089"/>
    </source>
</evidence>
<evidence type="ECO:0000256" key="6">
    <source>
        <dbReference type="ARBA" id="ARBA00022679"/>
    </source>
</evidence>
<evidence type="ECO:0000256" key="16">
    <source>
        <dbReference type="SAM" id="MobiDB-lite"/>
    </source>
</evidence>
<feature type="transmembrane region" description="Helical" evidence="17">
    <location>
        <begin position="153"/>
        <end position="175"/>
    </location>
</feature>
<dbReference type="Pfam" id="PF25563">
    <property type="entry name" value="TPR_SYVN1_N"/>
    <property type="match status" value="1"/>
</dbReference>
<dbReference type="PROSITE" id="PS50089">
    <property type="entry name" value="ZF_RING_2"/>
    <property type="match status" value="1"/>
</dbReference>
<proteinExistence type="inferred from homology"/>
<dbReference type="OMA" id="ANLTMFT"/>
<sequence length="520" mass="58453">MRLAIYASTSMALLAASVLSSLISRPNFYSAAVQLSSSSLHLLVLTNSALAMLLLAVVTAQRLLFGGLRAIETEHLHERAWLSLTETGLAMTVFREDVRPTAVVAFAGLLAAKAFHWLLRDRVDSVLLPIVIKPPNRQIDQLPHVPPRFHVRILTTSTVLALIDCSAISHAIVGIAKYGPSIAIMFLFEFTLLLVSLFSTFAQYLLTLLSPSLPRPKSLYQIHLSLISSFFNLVLYIGFFLTLLQFYGLPIHILRDVYVASRQFLSQLLGYVRYRKATKDMETRYPDAVSLPEDDTCIVCRETMGLHDEGDSRPKKLNCGHVLHLGCLRGWLERVQSCPICRRSLIEDPRPDLTNPQQQQPANVPQNPFAQFRIPENFRQFLPPIPQMVHPGNHQINQEQPQNVAREELTQIPVQPVPSVENTHIVLPAVIPLNAPPPGEMSPEQLERMERDSRFAISERIRIMHIIQRRVEEGLEMLVRLESLRFPAGQTPPEIRVQISSDPSPAEHVQEDGQPAIPPE</sequence>
<dbReference type="GO" id="GO:0005789">
    <property type="term" value="C:endoplasmic reticulum membrane"/>
    <property type="evidence" value="ECO:0007669"/>
    <property type="project" value="UniProtKB-SubCell"/>
</dbReference>
<protein>
    <recommendedName>
        <fullName evidence="5">RING-type E3 ubiquitin transferase</fullName>
        <ecNumber evidence="5">2.3.2.27</ecNumber>
    </recommendedName>
</protein>
<evidence type="ECO:0000256" key="9">
    <source>
        <dbReference type="ARBA" id="ARBA00022771"/>
    </source>
</evidence>
<comment type="pathway">
    <text evidence="3">Protein modification; protein ubiquitination.</text>
</comment>
<evidence type="ECO:0000256" key="13">
    <source>
        <dbReference type="ARBA" id="ARBA00022989"/>
    </source>
</evidence>
<dbReference type="OrthoDB" id="7759664at2759"/>
<keyword evidence="12" id="KW-0862">Zinc</keyword>
<accession>A0A1U7LUY8</accession>
<keyword evidence="11" id="KW-0256">Endoplasmic reticulum</keyword>
<comment type="similarity">
    <text evidence="4">Belongs to the HRD1 family.</text>
</comment>
<evidence type="ECO:0000256" key="5">
    <source>
        <dbReference type="ARBA" id="ARBA00012483"/>
    </source>
</evidence>
<keyword evidence="13 17" id="KW-1133">Transmembrane helix</keyword>
<evidence type="ECO:0000313" key="19">
    <source>
        <dbReference type="EMBL" id="OLL26393.1"/>
    </source>
</evidence>
<evidence type="ECO:0000256" key="11">
    <source>
        <dbReference type="ARBA" id="ARBA00022824"/>
    </source>
</evidence>
<feature type="transmembrane region" description="Helical" evidence="17">
    <location>
        <begin position="182"/>
        <end position="206"/>
    </location>
</feature>
<evidence type="ECO:0000256" key="10">
    <source>
        <dbReference type="ARBA" id="ARBA00022786"/>
    </source>
</evidence>
<dbReference type="CDD" id="cd16479">
    <property type="entry name" value="RING-H2_synoviolin"/>
    <property type="match status" value="1"/>
</dbReference>
<comment type="catalytic activity">
    <reaction evidence="1">
        <text>S-ubiquitinyl-[E2 ubiquitin-conjugating enzyme]-L-cysteine + [acceptor protein]-L-lysine = [E2 ubiquitin-conjugating enzyme]-L-cysteine + N(6)-ubiquitinyl-[acceptor protein]-L-lysine.</text>
        <dbReference type="EC" id="2.3.2.27"/>
    </reaction>
</comment>
<feature type="transmembrane region" description="Helical" evidence="17">
    <location>
        <begin position="226"/>
        <end position="247"/>
    </location>
</feature>
<dbReference type="InterPro" id="IPR050731">
    <property type="entry name" value="HRD1_E3_ubiq-ligases"/>
</dbReference>
<keyword evidence="9 15" id="KW-0863">Zinc-finger</keyword>
<dbReference type="PANTHER" id="PTHR22763:SF184">
    <property type="entry name" value="E3 UBIQUITIN-PROTEIN LIGASE SYNOVIOLIN"/>
    <property type="match status" value="1"/>
</dbReference>